<feature type="domain" description="Conserved oligomeric Golgi complex subunit 3 N-terminal" evidence="11">
    <location>
        <begin position="133"/>
        <end position="275"/>
    </location>
</feature>
<dbReference type="STRING" id="6689.A0A423TJ16"/>
<dbReference type="OrthoDB" id="296793at2759"/>
<dbReference type="Pfam" id="PF20671">
    <property type="entry name" value="COG3_C"/>
    <property type="match status" value="1"/>
</dbReference>
<feature type="compositionally biased region" description="Basic and acidic residues" evidence="10">
    <location>
        <begin position="56"/>
        <end position="87"/>
    </location>
</feature>
<keyword evidence="7" id="KW-0472">Membrane</keyword>
<dbReference type="InterPro" id="IPR048685">
    <property type="entry name" value="COG3_C"/>
</dbReference>
<evidence type="ECO:0000256" key="3">
    <source>
        <dbReference type="ARBA" id="ARBA00020976"/>
    </source>
</evidence>
<feature type="region of interest" description="Disordered" evidence="10">
    <location>
        <begin position="41"/>
        <end position="87"/>
    </location>
</feature>
<dbReference type="EMBL" id="QCYY01001659">
    <property type="protein sequence ID" value="ROT76461.1"/>
    <property type="molecule type" value="Genomic_DNA"/>
</dbReference>
<evidence type="ECO:0000259" key="11">
    <source>
        <dbReference type="Pfam" id="PF04136"/>
    </source>
</evidence>
<keyword evidence="6" id="KW-0333">Golgi apparatus</keyword>
<keyword evidence="9" id="KW-0175">Coiled coil</keyword>
<keyword evidence="5" id="KW-0653">Protein transport</keyword>
<comment type="caution">
    <text evidence="13">The sequence shown here is derived from an EMBL/GenBank/DDBJ whole genome shotgun (WGS) entry which is preliminary data.</text>
</comment>
<evidence type="ECO:0000256" key="7">
    <source>
        <dbReference type="ARBA" id="ARBA00023136"/>
    </source>
</evidence>
<dbReference type="GO" id="GO:0006891">
    <property type="term" value="P:intra-Golgi vesicle-mediated transport"/>
    <property type="evidence" value="ECO:0007669"/>
    <property type="project" value="TreeGrafter"/>
</dbReference>
<keyword evidence="14" id="KW-1185">Reference proteome</keyword>
<feature type="coiled-coil region" evidence="9">
    <location>
        <begin position="137"/>
        <end position="164"/>
    </location>
</feature>
<gene>
    <name evidence="13" type="ORF">C7M84_004951</name>
</gene>
<evidence type="ECO:0000313" key="14">
    <source>
        <dbReference type="Proteomes" id="UP000283509"/>
    </source>
</evidence>
<name>A0A423TJ16_PENVA</name>
<dbReference type="GO" id="GO:0005801">
    <property type="term" value="C:cis-Golgi network"/>
    <property type="evidence" value="ECO:0007669"/>
    <property type="project" value="InterPro"/>
</dbReference>
<dbReference type="AlphaFoldDB" id="A0A423TJ16"/>
<evidence type="ECO:0000256" key="9">
    <source>
        <dbReference type="SAM" id="Coils"/>
    </source>
</evidence>
<dbReference type="PANTHER" id="PTHR13302">
    <property type="entry name" value="CONSERVED OLIGOMERIC GOLGI COMPLEX COMPONENT 3"/>
    <property type="match status" value="1"/>
</dbReference>
<evidence type="ECO:0000256" key="5">
    <source>
        <dbReference type="ARBA" id="ARBA00022927"/>
    </source>
</evidence>
<feature type="domain" description="Conserved oligomeric Golgi complex subunit 3 C-terminal" evidence="12">
    <location>
        <begin position="297"/>
        <end position="645"/>
    </location>
</feature>
<evidence type="ECO:0000256" key="6">
    <source>
        <dbReference type="ARBA" id="ARBA00023034"/>
    </source>
</evidence>
<comment type="subcellular location">
    <subcellularLocation>
        <location evidence="1">Golgi apparatus membrane</location>
        <topology evidence="1">Peripheral membrane protein</topology>
    </subcellularLocation>
</comment>
<reference evidence="13 14" key="2">
    <citation type="submission" date="2019-01" db="EMBL/GenBank/DDBJ databases">
        <title>The decoding of complex shrimp genome reveals the adaptation for benthos swimmer, frequently molting mechanism and breeding impact on genome.</title>
        <authorList>
            <person name="Sun Y."/>
            <person name="Gao Y."/>
            <person name="Yu Y."/>
        </authorList>
    </citation>
    <scope>NUCLEOTIDE SEQUENCE [LARGE SCALE GENOMIC DNA]</scope>
    <source>
        <tissue evidence="13">Muscle</tissue>
    </source>
</reference>
<dbReference type="PANTHER" id="PTHR13302:SF8">
    <property type="entry name" value="CONSERVED OLIGOMERIC GOLGI COMPLEX SUBUNIT 3"/>
    <property type="match status" value="1"/>
</dbReference>
<accession>A0A423TJ16</accession>
<organism evidence="13 14">
    <name type="scientific">Penaeus vannamei</name>
    <name type="common">Whiteleg shrimp</name>
    <name type="synonym">Litopenaeus vannamei</name>
    <dbReference type="NCBI Taxonomy" id="6689"/>
    <lineage>
        <taxon>Eukaryota</taxon>
        <taxon>Metazoa</taxon>
        <taxon>Ecdysozoa</taxon>
        <taxon>Arthropoda</taxon>
        <taxon>Crustacea</taxon>
        <taxon>Multicrustacea</taxon>
        <taxon>Malacostraca</taxon>
        <taxon>Eumalacostraca</taxon>
        <taxon>Eucarida</taxon>
        <taxon>Decapoda</taxon>
        <taxon>Dendrobranchiata</taxon>
        <taxon>Penaeoidea</taxon>
        <taxon>Penaeidae</taxon>
        <taxon>Penaeus</taxon>
    </lineage>
</organism>
<dbReference type="GO" id="GO:0000139">
    <property type="term" value="C:Golgi membrane"/>
    <property type="evidence" value="ECO:0007669"/>
    <property type="project" value="UniProtKB-SubCell"/>
</dbReference>
<evidence type="ECO:0000256" key="8">
    <source>
        <dbReference type="ARBA" id="ARBA00031339"/>
    </source>
</evidence>
<dbReference type="GO" id="GO:0007030">
    <property type="term" value="P:Golgi organization"/>
    <property type="evidence" value="ECO:0007669"/>
    <property type="project" value="TreeGrafter"/>
</dbReference>
<evidence type="ECO:0000313" key="13">
    <source>
        <dbReference type="EMBL" id="ROT76461.1"/>
    </source>
</evidence>
<evidence type="ECO:0000256" key="1">
    <source>
        <dbReference type="ARBA" id="ARBA00004395"/>
    </source>
</evidence>
<reference evidence="13 14" key="1">
    <citation type="submission" date="2018-04" db="EMBL/GenBank/DDBJ databases">
        <authorList>
            <person name="Zhang X."/>
            <person name="Yuan J."/>
            <person name="Li F."/>
            <person name="Xiang J."/>
        </authorList>
    </citation>
    <scope>NUCLEOTIDE SEQUENCE [LARGE SCALE GENOMIC DNA]</scope>
    <source>
        <tissue evidence="13">Muscle</tissue>
    </source>
</reference>
<dbReference type="Proteomes" id="UP000283509">
    <property type="component" value="Unassembled WGS sequence"/>
</dbReference>
<dbReference type="InterPro" id="IPR048320">
    <property type="entry name" value="COG3_N"/>
</dbReference>
<evidence type="ECO:0000259" key="12">
    <source>
        <dbReference type="Pfam" id="PF20671"/>
    </source>
</evidence>
<evidence type="ECO:0000256" key="10">
    <source>
        <dbReference type="SAM" id="MobiDB-lite"/>
    </source>
</evidence>
<dbReference type="GO" id="GO:0006886">
    <property type="term" value="P:intracellular protein transport"/>
    <property type="evidence" value="ECO:0007669"/>
    <property type="project" value="InterPro"/>
</dbReference>
<evidence type="ECO:0000256" key="2">
    <source>
        <dbReference type="ARBA" id="ARBA00009936"/>
    </source>
</evidence>
<dbReference type="GO" id="GO:0017119">
    <property type="term" value="C:Golgi transport complex"/>
    <property type="evidence" value="ECO:0007669"/>
    <property type="project" value="TreeGrafter"/>
</dbReference>
<dbReference type="Pfam" id="PF04136">
    <property type="entry name" value="COG3_N"/>
    <property type="match status" value="1"/>
</dbReference>
<sequence length="800" mass="89858">MEDVADVNIGRVRENLSIWEDDKTPLAPLTSQERDTIIELTSVSGWRPLPPSLTSEETRSDGGREEGGGSKRDSEYPLDSSKRDSLSEHHLSDSLARLKLGEVKIESSQQFLTWFAGVEAEMCEEQDGPYRDYVSQLVSHRSECQTLLAQLDEALNNLQHLSGQYTSVSNKTSALHTDCEHLLAEQTRLTNKADTIESKLAYFKEVDRISQKLSSPAFQVTSDGFIPLLAKIDECISYMNTNPTFQESALYLAKYKHCLSRALGMVKLYVTKSLESATQQVLPKPGIEKPSSDNAAVLYYGKFRTNAPRIKTLMAEIEDRVENSPEYLNLLSDCHQCYFAQRQTLMGPCVADAVTELSQKYQRDYCSLVRSGCAFLVHVCEDEYNLFHQFFTAATSDLDAFLLGLCTGLYDVLRPLIIHIDHLETLSELCNILQRGMIEEHLQNNPTQLAPLTSVVNQMLEDTQERLVYRAHIYINVDIAGFRPSPGDLAYPSKLQMMENIAENLASQRKMHSRNASVSSISSTRSATSEEVANITGAADERFSRVGTSPADLHGMWYPTVRRTLMCLFKLYRCVDRSIFQGVSLEALTACMQSLSSASAIISKTSSPLDGQLFEIKHLLILREQMAPFQVDACLHETSLDWSKVRNAAFSLVQKRDRLFSLSSNNALLEFIVKGSLQVTEQRLDSKRDLDNRLKKLCELLILTCTESLTGPLSIFLTKAEVILQMNKEESVKPISLKNQPFASAEKIADVVSSSQKNIRTHLPGIQRSMQLYLANRDTEFILFKPIRANVLSTFSKVQI</sequence>
<evidence type="ECO:0000256" key="4">
    <source>
        <dbReference type="ARBA" id="ARBA00022448"/>
    </source>
</evidence>
<proteinExistence type="inferred from homology"/>
<protein>
    <recommendedName>
        <fullName evidence="3">Conserved oligomeric Golgi complex subunit 3</fullName>
    </recommendedName>
    <alternativeName>
        <fullName evidence="8">Component of oligomeric Golgi complex 3</fullName>
    </alternativeName>
</protein>
<keyword evidence="4" id="KW-0813">Transport</keyword>
<dbReference type="InterPro" id="IPR007265">
    <property type="entry name" value="COG_su3"/>
</dbReference>
<comment type="similarity">
    <text evidence="2">Belongs to the COG3 family.</text>
</comment>